<sequence>MALLNVDQLSVHFGDEDVPFRAVDRISYRVEQGEVVGIVGESGSGKSVSSLAIMGLIDYPGRVMAEKLEFDGRDLTKISEKERRQLVGAEVAMIFQDPMTSLNPCYTVGYQIMEALKVHQGGNRKTRHQRAIDLLTQVGIPDPVSRLDVYPHQLSGGMSQRVMIAMAIACRPKLLIADEPTTALDVTIQAQIIELLLELQQQENMALLLITHDLALVAEAAHHIIVMYAGQVVEIGKATEIFRAPRHPYTQALLRALPEFAVDKSRLASLPGVVPGKYDRPMGCLLNPRCPYANAYCRQEEPSLQSMRGRQVKCHMPLDDEGRPNSMNIRQNREREQEKAITPLLQATELKKYYPVKTGLFSPERMVKALDGVSFELEKGKTLAVVGESGCGKSTLGRLLTMIEKPTDGELYYLGQDLLVPNKEAEKLRRQKIQIVFQNPYASLNPRKKVGQILEEPLLINTSLTASERKEKVLQMMEKVGLKPEHYARYPHMFSGGQRQRIAIARGLMLNPDVVIADEPVSALDVSVRAQVLNLMMDLQQELGLSYVFISHDLSVVEHIADEVIVMYLGRCVEKGSKEMIFNNPRHPYTQALLSATPRLNPELRRERIKLTGELPSPMNPPAGCAFAARCRRAFSQCTQFQPKLTQYGGQLIACFAVEQDENPST</sequence>
<dbReference type="Proteomes" id="UP001529514">
    <property type="component" value="Chromosome"/>
</dbReference>
<proteinExistence type="inferred from homology"/>
<protein>
    <recommendedName>
        <fullName evidence="8">ABC-type dipeptide transporter</fullName>
        <ecNumber evidence="8">7.4.2.9</ecNumber>
    </recommendedName>
</protein>
<feature type="domain" description="ABC transporter" evidence="10">
    <location>
        <begin position="4"/>
        <end position="254"/>
    </location>
</feature>
<gene>
    <name evidence="11" type="ORF">TCT1_01650</name>
</gene>
<dbReference type="SMART" id="SM00382">
    <property type="entry name" value="AAA"/>
    <property type="match status" value="2"/>
</dbReference>
<dbReference type="EC" id="7.4.2.9" evidence="8"/>
<dbReference type="PANTHER" id="PTHR43297:SF2">
    <property type="entry name" value="DIPEPTIDE TRANSPORT ATP-BINDING PROTEIN DPPD"/>
    <property type="match status" value="1"/>
</dbReference>
<evidence type="ECO:0000256" key="7">
    <source>
        <dbReference type="ARBA" id="ARBA00023136"/>
    </source>
</evidence>
<evidence type="ECO:0000313" key="12">
    <source>
        <dbReference type="Proteomes" id="UP001529514"/>
    </source>
</evidence>
<dbReference type="PROSITE" id="PS50893">
    <property type="entry name" value="ABC_TRANSPORTER_2"/>
    <property type="match status" value="2"/>
</dbReference>
<dbReference type="InterPro" id="IPR013563">
    <property type="entry name" value="Oligopep_ABC_C"/>
</dbReference>
<dbReference type="InterPro" id="IPR050388">
    <property type="entry name" value="ABC_Ni/Peptide_Import"/>
</dbReference>
<evidence type="ECO:0000256" key="3">
    <source>
        <dbReference type="ARBA" id="ARBA00022448"/>
    </source>
</evidence>
<dbReference type="InterPro" id="IPR003439">
    <property type="entry name" value="ABC_transporter-like_ATP-bd"/>
</dbReference>
<evidence type="ECO:0000256" key="8">
    <source>
        <dbReference type="ARBA" id="ARBA00038852"/>
    </source>
</evidence>
<feature type="domain" description="ABC transporter" evidence="10">
    <location>
        <begin position="345"/>
        <end position="594"/>
    </location>
</feature>
<dbReference type="NCBIfam" id="NF043071">
    <property type="entry name" value="DppF_dipep"/>
    <property type="match status" value="1"/>
</dbReference>
<name>A0ABM8JRB3_9GAMM</name>
<evidence type="ECO:0000256" key="4">
    <source>
        <dbReference type="ARBA" id="ARBA00022475"/>
    </source>
</evidence>
<evidence type="ECO:0000256" key="6">
    <source>
        <dbReference type="ARBA" id="ARBA00022840"/>
    </source>
</evidence>
<dbReference type="NCBIfam" id="NF008246">
    <property type="entry name" value="PRK11022.1"/>
    <property type="match status" value="1"/>
</dbReference>
<dbReference type="EMBL" id="AP028978">
    <property type="protein sequence ID" value="BET95244.1"/>
    <property type="molecule type" value="Genomic_DNA"/>
</dbReference>
<dbReference type="Pfam" id="PF00005">
    <property type="entry name" value="ABC_tran"/>
    <property type="match status" value="2"/>
</dbReference>
<evidence type="ECO:0000259" key="10">
    <source>
        <dbReference type="PROSITE" id="PS50893"/>
    </source>
</evidence>
<reference evidence="11 12" key="1">
    <citation type="submission" date="2023-10" db="EMBL/GenBank/DDBJ databases">
        <title>Xenorhabdus taiwanensis sp. nov., a symbiotic bacterium associated with the entomopathogenic nematode Steinernema taiwanensis.</title>
        <authorList>
            <person name="Tseng C.T."/>
            <person name="Shu H.Y."/>
            <person name="Chen M.H."/>
            <person name="Fang Y.J."/>
            <person name="Wu T.L."/>
            <person name="Lin Y.C."/>
            <person name="Huang C.J."/>
        </authorList>
    </citation>
    <scope>NUCLEOTIDE SEQUENCE [LARGE SCALE GENOMIC DNA]</scope>
    <source>
        <strain evidence="11 12">TCT-1</strain>
    </source>
</reference>
<keyword evidence="12" id="KW-1185">Reference proteome</keyword>
<dbReference type="Gene3D" id="3.40.50.300">
    <property type="entry name" value="P-loop containing nucleotide triphosphate hydrolases"/>
    <property type="match status" value="2"/>
</dbReference>
<dbReference type="PANTHER" id="PTHR43297">
    <property type="entry name" value="OLIGOPEPTIDE TRANSPORT ATP-BINDING PROTEIN APPD"/>
    <property type="match status" value="1"/>
</dbReference>
<dbReference type="InterPro" id="IPR003593">
    <property type="entry name" value="AAA+_ATPase"/>
</dbReference>
<keyword evidence="3" id="KW-0813">Transport</keyword>
<evidence type="ECO:0000256" key="2">
    <source>
        <dbReference type="ARBA" id="ARBA00005417"/>
    </source>
</evidence>
<evidence type="ECO:0000256" key="1">
    <source>
        <dbReference type="ARBA" id="ARBA00004417"/>
    </source>
</evidence>
<dbReference type="SUPFAM" id="SSF52540">
    <property type="entry name" value="P-loop containing nucleoside triphosphate hydrolases"/>
    <property type="match status" value="2"/>
</dbReference>
<dbReference type="NCBIfam" id="TIGR01727">
    <property type="entry name" value="oligo_HPY"/>
    <property type="match status" value="2"/>
</dbReference>
<comment type="subcellular location">
    <subcellularLocation>
        <location evidence="1">Cell inner membrane</location>
        <topology evidence="1">Peripheral membrane protein</topology>
    </subcellularLocation>
</comment>
<evidence type="ECO:0000313" key="11">
    <source>
        <dbReference type="EMBL" id="BET95244.1"/>
    </source>
</evidence>
<evidence type="ECO:0000256" key="5">
    <source>
        <dbReference type="ARBA" id="ARBA00022741"/>
    </source>
</evidence>
<keyword evidence="5" id="KW-0547">Nucleotide-binding</keyword>
<dbReference type="InterPro" id="IPR027417">
    <property type="entry name" value="P-loop_NTPase"/>
</dbReference>
<comment type="catalytic activity">
    <reaction evidence="9">
        <text>a dipeptide(out) + ATP + H2O = a dipeptide(in) + ADP + phosphate + H(+)</text>
        <dbReference type="Rhea" id="RHEA:23120"/>
        <dbReference type="ChEBI" id="CHEBI:15377"/>
        <dbReference type="ChEBI" id="CHEBI:15378"/>
        <dbReference type="ChEBI" id="CHEBI:30616"/>
        <dbReference type="ChEBI" id="CHEBI:43474"/>
        <dbReference type="ChEBI" id="CHEBI:90799"/>
        <dbReference type="ChEBI" id="CHEBI:456216"/>
        <dbReference type="EC" id="7.4.2.9"/>
    </reaction>
</comment>
<dbReference type="NCBIfam" id="NF007739">
    <property type="entry name" value="PRK10419.1"/>
    <property type="match status" value="2"/>
</dbReference>
<accession>A0ABM8JRB3</accession>
<comment type="similarity">
    <text evidence="2">Belongs to the ABC transporter superfamily.</text>
</comment>
<keyword evidence="6" id="KW-0067">ATP-binding</keyword>
<dbReference type="InterPro" id="IPR017871">
    <property type="entry name" value="ABC_transporter-like_CS"/>
</dbReference>
<dbReference type="InterPro" id="IPR050021">
    <property type="entry name" value="DppF"/>
</dbReference>
<keyword evidence="4" id="KW-1003">Cell membrane</keyword>
<dbReference type="Pfam" id="PF08352">
    <property type="entry name" value="oligo_HPY"/>
    <property type="match status" value="2"/>
</dbReference>
<organism evidence="11 12">
    <name type="scientific">Xenorhabdus taiwanensis</name>
    <dbReference type="NCBI Taxonomy" id="3085177"/>
    <lineage>
        <taxon>Bacteria</taxon>
        <taxon>Pseudomonadati</taxon>
        <taxon>Pseudomonadota</taxon>
        <taxon>Gammaproteobacteria</taxon>
        <taxon>Enterobacterales</taxon>
        <taxon>Morganellaceae</taxon>
        <taxon>Xenorhabdus</taxon>
    </lineage>
</organism>
<evidence type="ECO:0000256" key="9">
    <source>
        <dbReference type="ARBA" id="ARBA00047356"/>
    </source>
</evidence>
<dbReference type="CDD" id="cd03257">
    <property type="entry name" value="ABC_NikE_OppD_transporters"/>
    <property type="match status" value="2"/>
</dbReference>
<dbReference type="NCBIfam" id="NF008453">
    <property type="entry name" value="PRK11308.1"/>
    <property type="match status" value="2"/>
</dbReference>
<keyword evidence="7" id="KW-0472">Membrane</keyword>
<dbReference type="PROSITE" id="PS00211">
    <property type="entry name" value="ABC_TRANSPORTER_1"/>
    <property type="match status" value="2"/>
</dbReference>